<dbReference type="InterPro" id="IPR012726">
    <property type="entry name" value="ThiH"/>
</dbReference>
<organism evidence="8 9">
    <name type="scientific">Geoalkalibacter halelectricus</name>
    <dbReference type="NCBI Taxonomy" id="2847045"/>
    <lineage>
        <taxon>Bacteria</taxon>
        <taxon>Pseudomonadati</taxon>
        <taxon>Thermodesulfobacteriota</taxon>
        <taxon>Desulfuromonadia</taxon>
        <taxon>Desulfuromonadales</taxon>
        <taxon>Geoalkalibacteraceae</taxon>
        <taxon>Geoalkalibacter</taxon>
    </lineage>
</organism>
<accession>A0ABY5ZLZ0</accession>
<reference evidence="8" key="1">
    <citation type="journal article" date="2022" name="Environ. Microbiol.">
        <title>Geoalkalibacter halelectricus SAP #1 sp. nov. possessing extracellular electron transfer and mineral#reducing capabilities from a haloalkaline environment.</title>
        <authorList>
            <person name="Yadav S."/>
            <person name="Singh R."/>
            <person name="Sundharam S.S."/>
            <person name="Chaudhary S."/>
            <person name="Krishnamurthi S."/>
            <person name="Patil S.A."/>
        </authorList>
    </citation>
    <scope>NUCLEOTIDE SEQUENCE</scope>
    <source>
        <strain evidence="8">SAP-1</strain>
    </source>
</reference>
<dbReference type="SFLD" id="SFLDF00301">
    <property type="entry name" value="2-iminoacetate_synthase_(ThiH)"/>
    <property type="match status" value="1"/>
</dbReference>
<dbReference type="Pfam" id="PF04055">
    <property type="entry name" value="Radical_SAM"/>
    <property type="match status" value="1"/>
</dbReference>
<dbReference type="InterPro" id="IPR013785">
    <property type="entry name" value="Aldolase_TIM"/>
</dbReference>
<dbReference type="SMART" id="SM00876">
    <property type="entry name" value="BATS"/>
    <property type="match status" value="1"/>
</dbReference>
<evidence type="ECO:0000259" key="7">
    <source>
        <dbReference type="PROSITE" id="PS51918"/>
    </source>
</evidence>
<dbReference type="SUPFAM" id="SSF102114">
    <property type="entry name" value="Radical SAM enzymes"/>
    <property type="match status" value="1"/>
</dbReference>
<gene>
    <name evidence="8" type="primary">thiH</name>
    <name evidence="8" type="ORF">L9S41_14270</name>
</gene>
<dbReference type="SFLD" id="SFLDG01081">
    <property type="entry name" value="cleavage_of_the_Ca-Cb_bond_in"/>
    <property type="match status" value="1"/>
</dbReference>
<dbReference type="PANTHER" id="PTHR43583">
    <property type="entry name" value="2-IMINOACETATE SYNTHASE"/>
    <property type="match status" value="1"/>
</dbReference>
<dbReference type="SFLD" id="SFLDS00029">
    <property type="entry name" value="Radical_SAM"/>
    <property type="match status" value="1"/>
</dbReference>
<evidence type="ECO:0000256" key="4">
    <source>
        <dbReference type="ARBA" id="ARBA00022723"/>
    </source>
</evidence>
<dbReference type="Gene3D" id="3.20.20.70">
    <property type="entry name" value="Aldolase class I"/>
    <property type="match status" value="1"/>
</dbReference>
<keyword evidence="5" id="KW-0408">Iron</keyword>
<dbReference type="PANTHER" id="PTHR43583:SF1">
    <property type="entry name" value="2-IMINOACETATE SYNTHASE"/>
    <property type="match status" value="1"/>
</dbReference>
<keyword evidence="2" id="KW-0004">4Fe-4S</keyword>
<evidence type="ECO:0000256" key="1">
    <source>
        <dbReference type="ARBA" id="ARBA00001966"/>
    </source>
</evidence>
<proteinExistence type="predicted"/>
<dbReference type="InterPro" id="IPR058240">
    <property type="entry name" value="rSAM_sf"/>
</dbReference>
<keyword evidence="6" id="KW-0411">Iron-sulfur</keyword>
<dbReference type="Proteomes" id="UP001060414">
    <property type="component" value="Chromosome"/>
</dbReference>
<dbReference type="CDD" id="cd01335">
    <property type="entry name" value="Radical_SAM"/>
    <property type="match status" value="1"/>
</dbReference>
<name>A0ABY5ZLZ0_9BACT</name>
<protein>
    <submittedName>
        <fullName evidence="8">2-iminoacetate synthase ThiH</fullName>
    </submittedName>
</protein>
<dbReference type="SFLD" id="SFLDG01060">
    <property type="entry name" value="BATS_domain_containing"/>
    <property type="match status" value="1"/>
</dbReference>
<dbReference type="NCBIfam" id="TIGR02351">
    <property type="entry name" value="thiH"/>
    <property type="match status" value="1"/>
</dbReference>
<comment type="cofactor">
    <cofactor evidence="1">
        <name>[4Fe-4S] cluster</name>
        <dbReference type="ChEBI" id="CHEBI:49883"/>
    </cofactor>
</comment>
<evidence type="ECO:0000313" key="8">
    <source>
        <dbReference type="EMBL" id="UWZ78835.1"/>
    </source>
</evidence>
<dbReference type="Pfam" id="PF06968">
    <property type="entry name" value="BATS"/>
    <property type="match status" value="1"/>
</dbReference>
<feature type="domain" description="Radical SAM core" evidence="7">
    <location>
        <begin position="70"/>
        <end position="305"/>
    </location>
</feature>
<dbReference type="InterPro" id="IPR010722">
    <property type="entry name" value="BATS_dom"/>
</dbReference>
<dbReference type="InterPro" id="IPR034428">
    <property type="entry name" value="ThiH/NoCL/HydG-like"/>
</dbReference>
<evidence type="ECO:0000256" key="6">
    <source>
        <dbReference type="ARBA" id="ARBA00023014"/>
    </source>
</evidence>
<sequence>MSFFDLLQHYERPRVEAQINAKTAADVERALAGERLHAEDLPALLSPAAEPFLEAMAQKAHRLTVQRFGRNILLYAPLYLSNECVNGCLYCGFSANNQVPRRTLSLDEIETEARVLHDQGFRHILLVTGESPKTLGNDFLAAAARRIRHLFSSIAIEVYPMETAGYQEMVAAGIDGLTIYQETYDPELYQRMHTFGKKRDFAFRLATPERGGAAGLRRIGIGSLLGLGDFRFEGFCTGLHALYLSRHFWRTQLTVSFPRIRPADGGFQPLHPVSDRHFVQLICALRLLLPDVGLVLSTRESAQLRDNLLPLGITQMSAGSCTAPGGYADKDHSTRQFAIDDDRSPAEVCRLIRARGYEAVWKDWDAAFLERAAGQ</sequence>
<keyword evidence="9" id="KW-1185">Reference proteome</keyword>
<evidence type="ECO:0000256" key="3">
    <source>
        <dbReference type="ARBA" id="ARBA00022691"/>
    </source>
</evidence>
<evidence type="ECO:0000256" key="2">
    <source>
        <dbReference type="ARBA" id="ARBA00022485"/>
    </source>
</evidence>
<dbReference type="RefSeq" id="WP_260747195.1">
    <property type="nucleotide sequence ID" value="NZ_CP092109.1"/>
</dbReference>
<dbReference type="EMBL" id="CP092109">
    <property type="protein sequence ID" value="UWZ78835.1"/>
    <property type="molecule type" value="Genomic_DNA"/>
</dbReference>
<evidence type="ECO:0000313" key="9">
    <source>
        <dbReference type="Proteomes" id="UP001060414"/>
    </source>
</evidence>
<dbReference type="PROSITE" id="PS51918">
    <property type="entry name" value="RADICAL_SAM"/>
    <property type="match status" value="1"/>
</dbReference>
<evidence type="ECO:0000256" key="5">
    <source>
        <dbReference type="ARBA" id="ARBA00023004"/>
    </source>
</evidence>
<keyword evidence="3" id="KW-0949">S-adenosyl-L-methionine</keyword>
<keyword evidence="4" id="KW-0479">Metal-binding</keyword>
<dbReference type="InterPro" id="IPR007197">
    <property type="entry name" value="rSAM"/>
</dbReference>